<dbReference type="PROSITE" id="PS00623">
    <property type="entry name" value="GMC_OXRED_1"/>
    <property type="match status" value="1"/>
</dbReference>
<dbReference type="GO" id="GO:0016614">
    <property type="term" value="F:oxidoreductase activity, acting on CH-OH group of donors"/>
    <property type="evidence" value="ECO:0007669"/>
    <property type="project" value="InterPro"/>
</dbReference>
<dbReference type="Proteomes" id="UP000602510">
    <property type="component" value="Unassembled WGS sequence"/>
</dbReference>
<feature type="binding site" evidence="5">
    <location>
        <position position="172"/>
    </location>
    <ligand>
        <name>FAD</name>
        <dbReference type="ChEBI" id="CHEBI:57692"/>
    </ligand>
</feature>
<evidence type="ECO:0000256" key="4">
    <source>
        <dbReference type="ARBA" id="ARBA00022827"/>
    </source>
</evidence>
<protein>
    <submittedName>
        <fullName evidence="10">GMC oxidoreductase</fullName>
    </submittedName>
</protein>
<evidence type="ECO:0000256" key="6">
    <source>
        <dbReference type="RuleBase" id="RU003968"/>
    </source>
</evidence>
<dbReference type="AlphaFoldDB" id="A0A833WGU5"/>
<evidence type="ECO:0000256" key="3">
    <source>
        <dbReference type="ARBA" id="ARBA00022630"/>
    </source>
</evidence>
<sequence>MHKPPVSATVHHSTYTNCILPDGKQFPRHNFKNALSTLYMYCPLGGSPCTLPPRSRCSAARSNPKRLPLAVVQSSSARALSSSAAANEYDYVIVDGGSAGCVLANRLSADPTNKVLLVESGPSDVGKWDSARIHMPAALAYNLADDRYNWNHYTEPQKNLDGRRIPWPRGRVLGGSSSINAMVYNRGHAVDFDDWEKSGAKGWSYADCLPYFKKSTTHDLGEDDYRGGSGPMRVTRKTQDKAQPLFQAFIDAGVQADYPEAVDMNGYQQEGLGWMDMTIHKGKRWSAAAGYLHPAMGRKNLTVITDTFVNKVIFEGKKAVGIEVEDNKSKSVSQIRTAKEIILSSGAINTPQLLMLSGVGDAEHLKEMDIPLVHHLPALGKNMEDHLGTYLHFECKKPITLYNATWRFPHKMVAIALEWLTSQTGPGSSSQIEAGGFIRTARGKTYPDLQFHFLPGSIDEGLHVRAGHVMTGHCSTMRATSRGYVKLRSKNPREHPIMEPNYLDTHEDIVDIRNGVKLTREIFKQKAFDEFRGDALSPSDSAQTDEEIDAWVRQNAGTVYHPSCTARMGKDENTAVDAETRVHGMEGLRIVDASIMPNIVSGNLNGPVIMMAEKAADIILGNPAQPKSNAPVYQAENWETSQR</sequence>
<dbReference type="EMBL" id="JAACNO010000953">
    <property type="protein sequence ID" value="KAF4143776.1"/>
    <property type="molecule type" value="Genomic_DNA"/>
</dbReference>
<keyword evidence="3 6" id="KW-0285">Flavoprotein</keyword>
<evidence type="ECO:0000259" key="8">
    <source>
        <dbReference type="PROSITE" id="PS00623"/>
    </source>
</evidence>
<dbReference type="InterPro" id="IPR036188">
    <property type="entry name" value="FAD/NAD-bd_sf"/>
</dbReference>
<dbReference type="EMBL" id="WSZM01000121">
    <property type="protein sequence ID" value="KAF4041523.1"/>
    <property type="molecule type" value="Genomic_DNA"/>
</dbReference>
<feature type="domain" description="Glucose-methanol-choline oxidoreductase N-terminal" evidence="9">
    <location>
        <begin position="346"/>
        <end position="360"/>
    </location>
</feature>
<dbReference type="PANTHER" id="PTHR11552:SF147">
    <property type="entry name" value="CHOLINE DEHYDROGENASE, MITOCHONDRIAL"/>
    <property type="match status" value="1"/>
</dbReference>
<gene>
    <name evidence="10" type="ORF">GN244_ATG06245</name>
    <name evidence="11" type="ORF">GN958_ATG07028</name>
</gene>
<feature type="binding site" evidence="5">
    <location>
        <begin position="180"/>
        <end position="183"/>
    </location>
    <ligand>
        <name>FAD</name>
        <dbReference type="ChEBI" id="CHEBI:57692"/>
    </ligand>
</feature>
<dbReference type="Gene3D" id="3.30.560.10">
    <property type="entry name" value="Glucose Oxidase, domain 3"/>
    <property type="match status" value="1"/>
</dbReference>
<dbReference type="NCBIfam" id="NF002550">
    <property type="entry name" value="PRK02106.1"/>
    <property type="match status" value="1"/>
</dbReference>
<keyword evidence="12" id="KW-1185">Reference proteome</keyword>
<dbReference type="PROSITE" id="PS00624">
    <property type="entry name" value="GMC_OXRED_2"/>
    <property type="match status" value="1"/>
</dbReference>
<dbReference type="InterPro" id="IPR012132">
    <property type="entry name" value="GMC_OxRdtase"/>
</dbReference>
<dbReference type="Gene3D" id="3.50.50.60">
    <property type="entry name" value="FAD/NAD(P)-binding domain"/>
    <property type="match status" value="1"/>
</dbReference>
<dbReference type="Proteomes" id="UP000704712">
    <property type="component" value="Unassembled WGS sequence"/>
</dbReference>
<dbReference type="Pfam" id="PF05199">
    <property type="entry name" value="GMC_oxred_C"/>
    <property type="match status" value="1"/>
</dbReference>
<organism evidence="10 12">
    <name type="scientific">Phytophthora infestans</name>
    <name type="common">Potato late blight agent</name>
    <name type="synonym">Botrytis infestans</name>
    <dbReference type="NCBI Taxonomy" id="4787"/>
    <lineage>
        <taxon>Eukaryota</taxon>
        <taxon>Sar</taxon>
        <taxon>Stramenopiles</taxon>
        <taxon>Oomycota</taxon>
        <taxon>Peronosporomycetes</taxon>
        <taxon>Peronosporales</taxon>
        <taxon>Peronosporaceae</taxon>
        <taxon>Phytophthora</taxon>
    </lineage>
</organism>
<dbReference type="SUPFAM" id="SSF54373">
    <property type="entry name" value="FAD-linked reductases, C-terminal domain"/>
    <property type="match status" value="1"/>
</dbReference>
<evidence type="ECO:0000256" key="5">
    <source>
        <dbReference type="PIRSR" id="PIRSR000137-2"/>
    </source>
</evidence>
<name>A0A833WGU5_PHYIN</name>
<evidence type="ECO:0000259" key="9">
    <source>
        <dbReference type="PROSITE" id="PS00624"/>
    </source>
</evidence>
<evidence type="ECO:0000313" key="12">
    <source>
        <dbReference type="Proteomes" id="UP000602510"/>
    </source>
</evidence>
<dbReference type="PANTHER" id="PTHR11552">
    <property type="entry name" value="GLUCOSE-METHANOL-CHOLINE GMC OXIDOREDUCTASE"/>
    <property type="match status" value="1"/>
</dbReference>
<comment type="similarity">
    <text evidence="2 6">Belongs to the GMC oxidoreductase family.</text>
</comment>
<feature type="binding site" evidence="5">
    <location>
        <position position="309"/>
    </location>
    <ligand>
        <name>FAD</name>
        <dbReference type="ChEBI" id="CHEBI:57692"/>
    </ligand>
</feature>
<evidence type="ECO:0000256" key="2">
    <source>
        <dbReference type="ARBA" id="ARBA00010790"/>
    </source>
</evidence>
<evidence type="ECO:0000256" key="7">
    <source>
        <dbReference type="SAM" id="MobiDB-lite"/>
    </source>
</evidence>
<dbReference type="InterPro" id="IPR000172">
    <property type="entry name" value="GMC_OxRdtase_N"/>
</dbReference>
<dbReference type="SUPFAM" id="SSF51905">
    <property type="entry name" value="FAD/NAD(P)-binding domain"/>
    <property type="match status" value="1"/>
</dbReference>
<proteinExistence type="inferred from homology"/>
<evidence type="ECO:0000313" key="11">
    <source>
        <dbReference type="EMBL" id="KAF4143776.1"/>
    </source>
</evidence>
<feature type="region of interest" description="Disordered" evidence="7">
    <location>
        <begin position="623"/>
        <end position="643"/>
    </location>
</feature>
<dbReference type="PIRSF" id="PIRSF000137">
    <property type="entry name" value="Alcohol_oxidase"/>
    <property type="match status" value="1"/>
</dbReference>
<dbReference type="Pfam" id="PF00732">
    <property type="entry name" value="GMC_oxred_N"/>
    <property type="match status" value="1"/>
</dbReference>
<comment type="cofactor">
    <cofactor evidence="1 5">
        <name>FAD</name>
        <dbReference type="ChEBI" id="CHEBI:57692"/>
    </cofactor>
</comment>
<dbReference type="OMA" id="NYPWIHI"/>
<dbReference type="InterPro" id="IPR007867">
    <property type="entry name" value="GMC_OxRtase_C"/>
</dbReference>
<evidence type="ECO:0000313" key="10">
    <source>
        <dbReference type="EMBL" id="KAF4041523.1"/>
    </source>
</evidence>
<accession>A0A833WGU5</accession>
<reference evidence="10" key="1">
    <citation type="submission" date="2020-04" db="EMBL/GenBank/DDBJ databases">
        <title>Hybrid Assembly of Korean Phytophthora infestans isolates.</title>
        <authorList>
            <person name="Prokchorchik M."/>
            <person name="Lee Y."/>
            <person name="Seo J."/>
            <person name="Cho J.-H."/>
            <person name="Park Y.-E."/>
            <person name="Jang D.-C."/>
            <person name="Im J.-S."/>
            <person name="Choi J.-G."/>
            <person name="Park H.-J."/>
            <person name="Lee G.-B."/>
            <person name="Lee Y.-G."/>
            <person name="Hong S.-Y."/>
            <person name="Cho K."/>
            <person name="Sohn K.H."/>
        </authorList>
    </citation>
    <scope>NUCLEOTIDE SEQUENCE</scope>
    <source>
        <strain evidence="10">KR_1_A1</strain>
        <strain evidence="11">KR_2_A2</strain>
    </source>
</reference>
<dbReference type="GO" id="GO:0050660">
    <property type="term" value="F:flavin adenine dinucleotide binding"/>
    <property type="evidence" value="ECO:0007669"/>
    <property type="project" value="InterPro"/>
</dbReference>
<feature type="domain" description="Glucose-methanol-choline oxidoreductase N-terminal" evidence="8">
    <location>
        <begin position="170"/>
        <end position="193"/>
    </location>
</feature>
<evidence type="ECO:0000256" key="1">
    <source>
        <dbReference type="ARBA" id="ARBA00001974"/>
    </source>
</evidence>
<comment type="caution">
    <text evidence="10">The sequence shown here is derived from an EMBL/GenBank/DDBJ whole genome shotgun (WGS) entry which is preliminary data.</text>
</comment>
<keyword evidence="4 5" id="KW-0274">FAD</keyword>